<comment type="similarity">
    <text evidence="1">Belongs to the 4-hydroxybenzoyl-CoA thioesterase family.</text>
</comment>
<dbReference type="Pfam" id="PF13279">
    <property type="entry name" value="4HBT_2"/>
    <property type="match status" value="1"/>
</dbReference>
<name>A0ABP9RKE4_9ACTN</name>
<reference evidence="4" key="1">
    <citation type="journal article" date="2019" name="Int. J. Syst. Evol. Microbiol.">
        <title>The Global Catalogue of Microorganisms (GCM) 10K type strain sequencing project: providing services to taxonomists for standard genome sequencing and annotation.</title>
        <authorList>
            <consortium name="The Broad Institute Genomics Platform"/>
            <consortium name="The Broad Institute Genome Sequencing Center for Infectious Disease"/>
            <person name="Wu L."/>
            <person name="Ma J."/>
        </authorList>
    </citation>
    <scope>NUCLEOTIDE SEQUENCE [LARGE SCALE GENOMIC DNA]</scope>
    <source>
        <strain evidence="4">JCM 18304</strain>
    </source>
</reference>
<dbReference type="InterPro" id="IPR050563">
    <property type="entry name" value="4-hydroxybenzoyl-CoA_TE"/>
</dbReference>
<evidence type="ECO:0000256" key="2">
    <source>
        <dbReference type="ARBA" id="ARBA00022801"/>
    </source>
</evidence>
<keyword evidence="2" id="KW-0378">Hydrolase</keyword>
<dbReference type="EMBL" id="BAABJQ010000002">
    <property type="protein sequence ID" value="GAA5179031.1"/>
    <property type="molecule type" value="Genomic_DNA"/>
</dbReference>
<dbReference type="InterPro" id="IPR029069">
    <property type="entry name" value="HotDog_dom_sf"/>
</dbReference>
<evidence type="ECO:0000313" key="4">
    <source>
        <dbReference type="Proteomes" id="UP001501570"/>
    </source>
</evidence>
<dbReference type="SUPFAM" id="SSF54637">
    <property type="entry name" value="Thioesterase/thiol ester dehydrase-isomerase"/>
    <property type="match status" value="1"/>
</dbReference>
<protein>
    <submittedName>
        <fullName evidence="3">Acyl-CoA thioesterase</fullName>
    </submittedName>
</protein>
<sequence>MSAVPEQYVYRHLVTFDETNLVGNVYFAHYLHWQGHCREHFLAEHAPAVLAELDDGLALVTVNCSADFYAESRAFDRVEVRMVLETLASNRIAMSFDYVRTREDGDELLARGTQTVACMRRGAYGLEPAPVPDELRQALARFGAATPAGEGRRG</sequence>
<evidence type="ECO:0000256" key="1">
    <source>
        <dbReference type="ARBA" id="ARBA00005953"/>
    </source>
</evidence>
<keyword evidence="4" id="KW-1185">Reference proteome</keyword>
<dbReference type="CDD" id="cd00586">
    <property type="entry name" value="4HBT"/>
    <property type="match status" value="1"/>
</dbReference>
<accession>A0ABP9RKE4</accession>
<proteinExistence type="inferred from homology"/>
<dbReference type="Proteomes" id="UP001501570">
    <property type="component" value="Unassembled WGS sequence"/>
</dbReference>
<organism evidence="3 4">
    <name type="scientific">Rugosimonospora acidiphila</name>
    <dbReference type="NCBI Taxonomy" id="556531"/>
    <lineage>
        <taxon>Bacteria</taxon>
        <taxon>Bacillati</taxon>
        <taxon>Actinomycetota</taxon>
        <taxon>Actinomycetes</taxon>
        <taxon>Micromonosporales</taxon>
        <taxon>Micromonosporaceae</taxon>
        <taxon>Rugosimonospora</taxon>
    </lineage>
</organism>
<gene>
    <name evidence="3" type="ORF">GCM10023322_07740</name>
</gene>
<dbReference type="PANTHER" id="PTHR31793:SF27">
    <property type="entry name" value="NOVEL THIOESTERASE SUPERFAMILY DOMAIN AND SAPOSIN A-TYPE DOMAIN CONTAINING PROTEIN (0610012H03RIK)"/>
    <property type="match status" value="1"/>
</dbReference>
<dbReference type="Gene3D" id="3.10.129.10">
    <property type="entry name" value="Hotdog Thioesterase"/>
    <property type="match status" value="1"/>
</dbReference>
<dbReference type="PANTHER" id="PTHR31793">
    <property type="entry name" value="4-HYDROXYBENZOYL-COA THIOESTERASE FAMILY MEMBER"/>
    <property type="match status" value="1"/>
</dbReference>
<evidence type="ECO:0000313" key="3">
    <source>
        <dbReference type="EMBL" id="GAA5179031.1"/>
    </source>
</evidence>
<comment type="caution">
    <text evidence="3">The sequence shown here is derived from an EMBL/GenBank/DDBJ whole genome shotgun (WGS) entry which is preliminary data.</text>
</comment>